<sequence>MSNSFLKTGKKIVAIGKNYVDHAKEFNSKVPTEPMFFLKPTTSYLLSPNTISLPKNQLVHHEIELGFVMKNNANKVQSSSVNADDLIEGFCLGFDLTARDLQSFAKKNGYPWTVAKGYNHFCPISSLIDNSRFSSNKENLSVSQILANIDKGHYKLVASVNGAVKQDDNLNLMVFKIPELISFVSNIMTLEAGDMVLTGTPKGVGPIQPGDVIVGQLINVIDGSEICRIDFNVE</sequence>
<dbReference type="Proteomes" id="UP000187283">
    <property type="component" value="Unassembled WGS sequence"/>
</dbReference>
<comment type="similarity">
    <text evidence="1">Belongs to the FAH family.</text>
</comment>
<evidence type="ECO:0000313" key="4">
    <source>
        <dbReference type="EMBL" id="OMJ13384.1"/>
    </source>
</evidence>
<proteinExistence type="inferred from homology"/>
<dbReference type="SUPFAM" id="SSF56529">
    <property type="entry name" value="FAH"/>
    <property type="match status" value="1"/>
</dbReference>
<evidence type="ECO:0000259" key="3">
    <source>
        <dbReference type="Pfam" id="PF01557"/>
    </source>
</evidence>
<dbReference type="GO" id="GO:0018773">
    <property type="term" value="F:acetylpyruvate hydrolase activity"/>
    <property type="evidence" value="ECO:0007669"/>
    <property type="project" value="TreeGrafter"/>
</dbReference>
<keyword evidence="2" id="KW-0479">Metal-binding</keyword>
<dbReference type="PANTHER" id="PTHR11820:SF7">
    <property type="entry name" value="ACYLPYRUVASE FAHD1, MITOCHONDRIAL"/>
    <property type="match status" value="1"/>
</dbReference>
<feature type="domain" description="Fumarylacetoacetase-like C-terminal" evidence="3">
    <location>
        <begin position="11"/>
        <end position="214"/>
    </location>
</feature>
<protein>
    <submittedName>
        <fullName evidence="4">Acylpyruvase FAHD1, mitochondrial</fullName>
    </submittedName>
</protein>
<dbReference type="Pfam" id="PF01557">
    <property type="entry name" value="FAA_hydrolase"/>
    <property type="match status" value="1"/>
</dbReference>
<comment type="caution">
    <text evidence="4">The sequence shown here is derived from an EMBL/GenBank/DDBJ whole genome shotgun (WGS) entry which is preliminary data.</text>
</comment>
<reference evidence="4 5" key="1">
    <citation type="submission" date="2017-01" db="EMBL/GenBank/DDBJ databases">
        <authorList>
            <person name="Mah S.A."/>
            <person name="Swanson W.J."/>
            <person name="Moy G.W."/>
            <person name="Vacquier V.D."/>
        </authorList>
    </citation>
    <scope>NUCLEOTIDE SEQUENCE [LARGE SCALE GENOMIC DNA]</scope>
    <source>
        <strain evidence="4 5">GSMNP</strain>
    </source>
</reference>
<dbReference type="Gene3D" id="3.90.850.10">
    <property type="entry name" value="Fumarylacetoacetase-like, C-terminal domain"/>
    <property type="match status" value="1"/>
</dbReference>
<dbReference type="InterPro" id="IPR036663">
    <property type="entry name" value="Fumarylacetoacetase_C_sf"/>
</dbReference>
<dbReference type="EMBL" id="LSSN01003507">
    <property type="protein sequence ID" value="OMJ13384.1"/>
    <property type="molecule type" value="Genomic_DNA"/>
</dbReference>
<dbReference type="PANTHER" id="PTHR11820">
    <property type="entry name" value="ACYLPYRUVASE"/>
    <property type="match status" value="1"/>
</dbReference>
<name>A0A1R1XFH0_9FUNG</name>
<evidence type="ECO:0000256" key="2">
    <source>
        <dbReference type="ARBA" id="ARBA00022723"/>
    </source>
</evidence>
<dbReference type="STRING" id="133412.A0A1R1XFH0"/>
<accession>A0A1R1XFH0</accession>
<gene>
    <name evidence="4" type="ORF">AYI70_g8532</name>
</gene>
<keyword evidence="5" id="KW-1185">Reference proteome</keyword>
<dbReference type="GO" id="GO:0046872">
    <property type="term" value="F:metal ion binding"/>
    <property type="evidence" value="ECO:0007669"/>
    <property type="project" value="UniProtKB-KW"/>
</dbReference>
<dbReference type="OrthoDB" id="74910at2759"/>
<evidence type="ECO:0000256" key="1">
    <source>
        <dbReference type="ARBA" id="ARBA00010211"/>
    </source>
</evidence>
<organism evidence="4 5">
    <name type="scientific">Smittium culicis</name>
    <dbReference type="NCBI Taxonomy" id="133412"/>
    <lineage>
        <taxon>Eukaryota</taxon>
        <taxon>Fungi</taxon>
        <taxon>Fungi incertae sedis</taxon>
        <taxon>Zoopagomycota</taxon>
        <taxon>Kickxellomycotina</taxon>
        <taxon>Harpellomycetes</taxon>
        <taxon>Harpellales</taxon>
        <taxon>Legeriomycetaceae</taxon>
        <taxon>Smittium</taxon>
    </lineage>
</organism>
<dbReference type="InterPro" id="IPR011234">
    <property type="entry name" value="Fumarylacetoacetase-like_C"/>
</dbReference>
<dbReference type="AlphaFoldDB" id="A0A1R1XFH0"/>
<dbReference type="GO" id="GO:0005739">
    <property type="term" value="C:mitochondrion"/>
    <property type="evidence" value="ECO:0007669"/>
    <property type="project" value="TreeGrafter"/>
</dbReference>
<evidence type="ECO:0000313" key="5">
    <source>
        <dbReference type="Proteomes" id="UP000187283"/>
    </source>
</evidence>